<name>A0AAV7PAJ1_PLEWA</name>
<sequence>MEAGAEWRESTSGDSSAHGEGERVTGSRSGGGAGSGNSGEVAIGGPLQVRRQGEEEVREMSQLGCWRVKTPPCPTLTLPSGSRVAGGSSGLRPWRPSEVAEWPPERPDTGGMEVAEENTHIGSRPFLASIEGESHSEGTSW</sequence>
<feature type="region of interest" description="Disordered" evidence="1">
    <location>
        <begin position="122"/>
        <end position="141"/>
    </location>
</feature>
<organism evidence="2 3">
    <name type="scientific">Pleurodeles waltl</name>
    <name type="common">Iberian ribbed newt</name>
    <dbReference type="NCBI Taxonomy" id="8319"/>
    <lineage>
        <taxon>Eukaryota</taxon>
        <taxon>Metazoa</taxon>
        <taxon>Chordata</taxon>
        <taxon>Craniata</taxon>
        <taxon>Vertebrata</taxon>
        <taxon>Euteleostomi</taxon>
        <taxon>Amphibia</taxon>
        <taxon>Batrachia</taxon>
        <taxon>Caudata</taxon>
        <taxon>Salamandroidea</taxon>
        <taxon>Salamandridae</taxon>
        <taxon>Pleurodelinae</taxon>
        <taxon>Pleurodeles</taxon>
    </lineage>
</organism>
<protein>
    <submittedName>
        <fullName evidence="2">Uncharacterized protein</fullName>
    </submittedName>
</protein>
<feature type="compositionally biased region" description="Gly residues" evidence="1">
    <location>
        <begin position="28"/>
        <end position="37"/>
    </location>
</feature>
<comment type="caution">
    <text evidence="2">The sequence shown here is derived from an EMBL/GenBank/DDBJ whole genome shotgun (WGS) entry which is preliminary data.</text>
</comment>
<proteinExistence type="predicted"/>
<feature type="compositionally biased region" description="Basic and acidic residues" evidence="1">
    <location>
        <begin position="132"/>
        <end position="141"/>
    </location>
</feature>
<keyword evidence="3" id="KW-1185">Reference proteome</keyword>
<feature type="compositionally biased region" description="Basic and acidic residues" evidence="1">
    <location>
        <begin position="1"/>
        <end position="25"/>
    </location>
</feature>
<dbReference type="Proteomes" id="UP001066276">
    <property type="component" value="Chromosome 7"/>
</dbReference>
<evidence type="ECO:0000313" key="3">
    <source>
        <dbReference type="Proteomes" id="UP001066276"/>
    </source>
</evidence>
<evidence type="ECO:0000313" key="2">
    <source>
        <dbReference type="EMBL" id="KAJ1122743.1"/>
    </source>
</evidence>
<feature type="region of interest" description="Disordered" evidence="1">
    <location>
        <begin position="1"/>
        <end position="112"/>
    </location>
</feature>
<dbReference type="EMBL" id="JANPWB010000011">
    <property type="protein sequence ID" value="KAJ1122743.1"/>
    <property type="molecule type" value="Genomic_DNA"/>
</dbReference>
<dbReference type="AlphaFoldDB" id="A0AAV7PAJ1"/>
<evidence type="ECO:0000256" key="1">
    <source>
        <dbReference type="SAM" id="MobiDB-lite"/>
    </source>
</evidence>
<accession>A0AAV7PAJ1</accession>
<gene>
    <name evidence="2" type="ORF">NDU88_001227</name>
</gene>
<reference evidence="2" key="1">
    <citation type="journal article" date="2022" name="bioRxiv">
        <title>Sequencing and chromosome-scale assembly of the giantPleurodeles waltlgenome.</title>
        <authorList>
            <person name="Brown T."/>
            <person name="Elewa A."/>
            <person name="Iarovenko S."/>
            <person name="Subramanian E."/>
            <person name="Araus A.J."/>
            <person name="Petzold A."/>
            <person name="Susuki M."/>
            <person name="Suzuki K.-i.T."/>
            <person name="Hayashi T."/>
            <person name="Toyoda A."/>
            <person name="Oliveira C."/>
            <person name="Osipova E."/>
            <person name="Leigh N.D."/>
            <person name="Simon A."/>
            <person name="Yun M.H."/>
        </authorList>
    </citation>
    <scope>NUCLEOTIDE SEQUENCE</scope>
    <source>
        <strain evidence="2">20211129_DDA</strain>
        <tissue evidence="2">Liver</tissue>
    </source>
</reference>